<sequence>MALLYFIWSLDLMCSVFYCMGGREATEVLWDELLDNRICGLLFLILARAGAVIHAGLLLIQQAILQGASIRAVTAAIVLLVKVCAIPFSFFMRQGRKHQKGELFQMCVLMWLFCLSGCQGKTHANLAVMVLFHLNVITFKLIF</sequence>
<organism evidence="2 3">
    <name type="scientific">Holothuria leucospilota</name>
    <name type="common">Black long sea cucumber</name>
    <name type="synonym">Mertensiothuria leucospilota</name>
    <dbReference type="NCBI Taxonomy" id="206669"/>
    <lineage>
        <taxon>Eukaryota</taxon>
        <taxon>Metazoa</taxon>
        <taxon>Echinodermata</taxon>
        <taxon>Eleutherozoa</taxon>
        <taxon>Echinozoa</taxon>
        <taxon>Holothuroidea</taxon>
        <taxon>Aspidochirotacea</taxon>
        <taxon>Aspidochirotida</taxon>
        <taxon>Holothuriidae</taxon>
        <taxon>Holothuria</taxon>
    </lineage>
</organism>
<evidence type="ECO:0000313" key="3">
    <source>
        <dbReference type="Proteomes" id="UP001152320"/>
    </source>
</evidence>
<dbReference type="Proteomes" id="UP001152320">
    <property type="component" value="Chromosome 10"/>
</dbReference>
<reference evidence="2" key="1">
    <citation type="submission" date="2021-10" db="EMBL/GenBank/DDBJ databases">
        <title>Tropical sea cucumber genome reveals ecological adaptation and Cuvierian tubules defense mechanism.</title>
        <authorList>
            <person name="Chen T."/>
        </authorList>
    </citation>
    <scope>NUCLEOTIDE SEQUENCE</scope>
    <source>
        <strain evidence="2">Nanhai2018</strain>
        <tissue evidence="2">Muscle</tissue>
    </source>
</reference>
<keyword evidence="1" id="KW-0472">Membrane</keyword>
<feature type="transmembrane region" description="Helical" evidence="1">
    <location>
        <begin position="6"/>
        <end position="26"/>
    </location>
</feature>
<keyword evidence="3" id="KW-1185">Reference proteome</keyword>
<dbReference type="AlphaFoldDB" id="A0A9Q1BXX2"/>
<keyword evidence="1" id="KW-1133">Transmembrane helix</keyword>
<proteinExistence type="predicted"/>
<protein>
    <submittedName>
        <fullName evidence="2">Uncharacterized protein</fullName>
    </submittedName>
</protein>
<gene>
    <name evidence="2" type="ORF">HOLleu_21583</name>
</gene>
<evidence type="ECO:0000313" key="2">
    <source>
        <dbReference type="EMBL" id="KAJ8034655.1"/>
    </source>
</evidence>
<dbReference type="EMBL" id="JAIZAY010000010">
    <property type="protein sequence ID" value="KAJ8034655.1"/>
    <property type="molecule type" value="Genomic_DNA"/>
</dbReference>
<name>A0A9Q1BXX2_HOLLE</name>
<feature type="transmembrane region" description="Helical" evidence="1">
    <location>
        <begin position="72"/>
        <end position="91"/>
    </location>
</feature>
<keyword evidence="1" id="KW-0812">Transmembrane</keyword>
<evidence type="ECO:0000256" key="1">
    <source>
        <dbReference type="SAM" id="Phobius"/>
    </source>
</evidence>
<comment type="caution">
    <text evidence="2">The sequence shown here is derived from an EMBL/GenBank/DDBJ whole genome shotgun (WGS) entry which is preliminary data.</text>
</comment>
<feature type="transmembrane region" description="Helical" evidence="1">
    <location>
        <begin position="38"/>
        <end position="60"/>
    </location>
</feature>
<accession>A0A9Q1BXX2</accession>